<dbReference type="InterPro" id="IPR036291">
    <property type="entry name" value="NAD(P)-bd_dom_sf"/>
</dbReference>
<dbReference type="InterPro" id="IPR055170">
    <property type="entry name" value="GFO_IDH_MocA-like_dom"/>
</dbReference>
<proteinExistence type="inferred from homology"/>
<dbReference type="PANTHER" id="PTHR22604:SF105">
    <property type="entry name" value="TRANS-1,2-DIHYDROBENZENE-1,2-DIOL DEHYDROGENASE"/>
    <property type="match status" value="1"/>
</dbReference>
<name>A0A6C2UFG5_9BACT</name>
<dbReference type="InterPro" id="IPR050984">
    <property type="entry name" value="Gfo/Idh/MocA_domain"/>
</dbReference>
<dbReference type="Gene3D" id="3.40.50.720">
    <property type="entry name" value="NAD(P)-binding Rossmann-like Domain"/>
    <property type="match status" value="1"/>
</dbReference>
<sequence>MGCSSFAQRAMIPALHECEATQLVCVASRTEEKATKFAETFGCEAVVGYDALLERNDIDAVYMPLPTGLHEEWCTKGLKAGKHLLIEKSFAADYASAERMLALAQKNNCLIFENFQFQTHSQWQVIKSHMTSGELGDVHLIRSTFGFPPLPKDNFRWNAALGGGALLDAGAYMCKASQLLLGTGLEVLGASLQMDPETGVEMYGEATFRNVAGQVAQVAFGFDYFYQCRVELLGTKGKLSTNRVFTAPPEFNPTLLIEKQGGVEEIRLSADNNYVRMWEWFAEEVSKGDFSTHWEILLDQARLLNEIRTMSGF</sequence>
<dbReference type="GO" id="GO:0000166">
    <property type="term" value="F:nucleotide binding"/>
    <property type="evidence" value="ECO:0007669"/>
    <property type="project" value="InterPro"/>
</dbReference>
<dbReference type="GO" id="GO:0016491">
    <property type="term" value="F:oxidoreductase activity"/>
    <property type="evidence" value="ECO:0007669"/>
    <property type="project" value="UniProtKB-KW"/>
</dbReference>
<dbReference type="SUPFAM" id="SSF51735">
    <property type="entry name" value="NAD(P)-binding Rossmann-fold domains"/>
    <property type="match status" value="1"/>
</dbReference>
<feature type="domain" description="Gfo/Idh/MocA-like oxidoreductase N-terminal" evidence="3">
    <location>
        <begin position="2"/>
        <end position="114"/>
    </location>
</feature>
<keyword evidence="2" id="KW-0560">Oxidoreductase</keyword>
<evidence type="ECO:0000256" key="1">
    <source>
        <dbReference type="ARBA" id="ARBA00010928"/>
    </source>
</evidence>
<reference evidence="5 6" key="1">
    <citation type="submission" date="2019-04" db="EMBL/GenBank/DDBJ databases">
        <authorList>
            <person name="Van Vliet M D."/>
        </authorList>
    </citation>
    <scope>NUCLEOTIDE SEQUENCE [LARGE SCALE GENOMIC DNA]</scope>
    <source>
        <strain evidence="5 6">F21</strain>
    </source>
</reference>
<evidence type="ECO:0000313" key="5">
    <source>
        <dbReference type="EMBL" id="VGO18267.1"/>
    </source>
</evidence>
<dbReference type="Gene3D" id="3.30.360.10">
    <property type="entry name" value="Dihydrodipicolinate Reductase, domain 2"/>
    <property type="match status" value="1"/>
</dbReference>
<evidence type="ECO:0000259" key="4">
    <source>
        <dbReference type="Pfam" id="PF22725"/>
    </source>
</evidence>
<evidence type="ECO:0000259" key="3">
    <source>
        <dbReference type="Pfam" id="PF01408"/>
    </source>
</evidence>
<dbReference type="Proteomes" id="UP000346198">
    <property type="component" value="Unassembled WGS sequence"/>
</dbReference>
<keyword evidence="6" id="KW-1185">Reference proteome</keyword>
<gene>
    <name evidence="5" type="primary">gfo_1</name>
    <name evidence="5" type="ORF">SCARR_00319</name>
</gene>
<protein>
    <submittedName>
        <fullName evidence="5">Glucose--fructose oxidoreductase</fullName>
    </submittedName>
</protein>
<organism evidence="5 6">
    <name type="scientific">Pontiella sulfatireligans</name>
    <dbReference type="NCBI Taxonomy" id="2750658"/>
    <lineage>
        <taxon>Bacteria</taxon>
        <taxon>Pseudomonadati</taxon>
        <taxon>Kiritimatiellota</taxon>
        <taxon>Kiritimatiellia</taxon>
        <taxon>Kiritimatiellales</taxon>
        <taxon>Pontiellaceae</taxon>
        <taxon>Pontiella</taxon>
    </lineage>
</organism>
<dbReference type="EMBL" id="CAAHFH010000001">
    <property type="protein sequence ID" value="VGO18267.1"/>
    <property type="molecule type" value="Genomic_DNA"/>
</dbReference>
<dbReference type="SUPFAM" id="SSF55347">
    <property type="entry name" value="Glyceraldehyde-3-phosphate dehydrogenase-like, C-terminal domain"/>
    <property type="match status" value="1"/>
</dbReference>
<dbReference type="AlphaFoldDB" id="A0A6C2UFG5"/>
<evidence type="ECO:0000256" key="2">
    <source>
        <dbReference type="ARBA" id="ARBA00023002"/>
    </source>
</evidence>
<dbReference type="PANTHER" id="PTHR22604">
    <property type="entry name" value="OXIDOREDUCTASES"/>
    <property type="match status" value="1"/>
</dbReference>
<accession>A0A6C2UFG5</accession>
<comment type="similarity">
    <text evidence="1">Belongs to the Gfo/Idh/MocA family.</text>
</comment>
<evidence type="ECO:0000313" key="6">
    <source>
        <dbReference type="Proteomes" id="UP000346198"/>
    </source>
</evidence>
<dbReference type="Pfam" id="PF01408">
    <property type="entry name" value="GFO_IDH_MocA"/>
    <property type="match status" value="1"/>
</dbReference>
<dbReference type="Pfam" id="PF22725">
    <property type="entry name" value="GFO_IDH_MocA_C3"/>
    <property type="match status" value="1"/>
</dbReference>
<dbReference type="InterPro" id="IPR000683">
    <property type="entry name" value="Gfo/Idh/MocA-like_OxRdtase_N"/>
</dbReference>
<feature type="domain" description="GFO/IDH/MocA-like oxidoreductase" evidence="4">
    <location>
        <begin position="124"/>
        <end position="239"/>
    </location>
</feature>